<proteinExistence type="predicted"/>
<dbReference type="SMART" id="SM01007">
    <property type="entry name" value="Aldolase_II"/>
    <property type="match status" value="1"/>
</dbReference>
<name>A0A1L7X8L1_9HELO</name>
<dbReference type="AlphaFoldDB" id="A0A1L7X8L1"/>
<dbReference type="InterPro" id="IPR051017">
    <property type="entry name" value="Aldolase-II_Adducin_sf"/>
</dbReference>
<evidence type="ECO:0000259" key="1">
    <source>
        <dbReference type="SMART" id="SM01007"/>
    </source>
</evidence>
<dbReference type="PANTHER" id="PTHR10672:SF25">
    <property type="entry name" value="MEIOTICALLY UP-REGULATED GENE 14 PROTEIN"/>
    <property type="match status" value="1"/>
</dbReference>
<evidence type="ECO:0000313" key="2">
    <source>
        <dbReference type="EMBL" id="CZR61359.1"/>
    </source>
</evidence>
<dbReference type="STRING" id="576137.A0A1L7X8L1"/>
<dbReference type="GO" id="GO:0051015">
    <property type="term" value="F:actin filament binding"/>
    <property type="evidence" value="ECO:0007669"/>
    <property type="project" value="TreeGrafter"/>
</dbReference>
<dbReference type="SUPFAM" id="SSF53639">
    <property type="entry name" value="AraD/HMP-PK domain-like"/>
    <property type="match status" value="1"/>
</dbReference>
<dbReference type="NCBIfam" id="NF004855">
    <property type="entry name" value="PRK06208.1"/>
    <property type="match status" value="1"/>
</dbReference>
<dbReference type="Pfam" id="PF00596">
    <property type="entry name" value="Aldolase_II"/>
    <property type="match status" value="1"/>
</dbReference>
<dbReference type="Gene3D" id="3.40.225.10">
    <property type="entry name" value="Class II aldolase/adducin N-terminal domain"/>
    <property type="match status" value="1"/>
</dbReference>
<dbReference type="GO" id="GO:0005856">
    <property type="term" value="C:cytoskeleton"/>
    <property type="evidence" value="ECO:0007669"/>
    <property type="project" value="TreeGrafter"/>
</dbReference>
<keyword evidence="3" id="KW-1185">Reference proteome</keyword>
<organism evidence="2 3">
    <name type="scientific">Phialocephala subalpina</name>
    <dbReference type="NCBI Taxonomy" id="576137"/>
    <lineage>
        <taxon>Eukaryota</taxon>
        <taxon>Fungi</taxon>
        <taxon>Dikarya</taxon>
        <taxon>Ascomycota</taxon>
        <taxon>Pezizomycotina</taxon>
        <taxon>Leotiomycetes</taxon>
        <taxon>Helotiales</taxon>
        <taxon>Mollisiaceae</taxon>
        <taxon>Phialocephala</taxon>
        <taxon>Phialocephala fortinii species complex</taxon>
    </lineage>
</organism>
<dbReference type="EMBL" id="FJOG01000018">
    <property type="protein sequence ID" value="CZR61359.1"/>
    <property type="molecule type" value="Genomic_DNA"/>
</dbReference>
<reference evidence="2 3" key="1">
    <citation type="submission" date="2016-03" db="EMBL/GenBank/DDBJ databases">
        <authorList>
            <person name="Ploux O."/>
        </authorList>
    </citation>
    <scope>NUCLEOTIDE SEQUENCE [LARGE SCALE GENOMIC DNA]</scope>
    <source>
        <strain evidence="2 3">UAMH 11012</strain>
    </source>
</reference>
<dbReference type="FunFam" id="3.40.225.10:FF:000009">
    <property type="entry name" value="Class II aldolase/adducin N-terminal"/>
    <property type="match status" value="1"/>
</dbReference>
<dbReference type="PANTHER" id="PTHR10672">
    <property type="entry name" value="ADDUCIN"/>
    <property type="match status" value="1"/>
</dbReference>
<feature type="domain" description="Class II aldolase/adducin N-terminal" evidence="1">
    <location>
        <begin position="58"/>
        <end position="240"/>
    </location>
</feature>
<accession>A0A1L7X8L1</accession>
<sequence>MSSISATQVEAAQPQETLTLSNGASMTIEQAAISAGGYTLPGMPTFSDFESHRQWIKEHMAAAFRSMGRQGLAEGLAGHISVRDPEHSDRFWMNPLDVHFSMMKASDMVLVDYSGNVVGGNKVAVNAAGFQIHSAVHRARPDVHAACHAHGISGRAWSAFGKPLDMLVQDSCVFYNAHSVYNNFGGVVFEGDVAEQLAQSVTGKNKAVILQNHGLLTVGETVDEATYLFQLMERLCEIQLKVEAAAAQGNLEKVFVKNEAAKYTFDMGQDPLTLYQEFQPSFKFELWKSKGELAQ</sequence>
<dbReference type="Proteomes" id="UP000184330">
    <property type="component" value="Unassembled WGS sequence"/>
</dbReference>
<dbReference type="InterPro" id="IPR036409">
    <property type="entry name" value="Aldolase_II/adducin_N_sf"/>
</dbReference>
<protein>
    <submittedName>
        <fullName evidence="2">Related to novobiocin biosynthesis protein novR</fullName>
    </submittedName>
</protein>
<dbReference type="OrthoDB" id="3238794at2759"/>
<evidence type="ECO:0000313" key="3">
    <source>
        <dbReference type="Proteomes" id="UP000184330"/>
    </source>
</evidence>
<gene>
    <name evidence="2" type="ORF">PAC_11255</name>
</gene>
<dbReference type="InterPro" id="IPR001303">
    <property type="entry name" value="Aldolase_II/adducin_N"/>
</dbReference>